<accession>A0A433D397</accession>
<protein>
    <submittedName>
        <fullName evidence="1">Uncharacterized protein</fullName>
    </submittedName>
</protein>
<name>A0A433D397_9FUNG</name>
<reference evidence="1 2" key="1">
    <citation type="journal article" date="2018" name="New Phytol.">
        <title>Phylogenomics of Endogonaceae and evolution of mycorrhizas within Mucoromycota.</title>
        <authorList>
            <person name="Chang Y."/>
            <person name="Desiro A."/>
            <person name="Na H."/>
            <person name="Sandor L."/>
            <person name="Lipzen A."/>
            <person name="Clum A."/>
            <person name="Barry K."/>
            <person name="Grigoriev I.V."/>
            <person name="Martin F.M."/>
            <person name="Stajich J.E."/>
            <person name="Smith M.E."/>
            <person name="Bonito G."/>
            <person name="Spatafora J.W."/>
        </authorList>
    </citation>
    <scope>NUCLEOTIDE SEQUENCE [LARGE SCALE GENOMIC DNA]</scope>
    <source>
        <strain evidence="1 2">GMNB39</strain>
    </source>
</reference>
<evidence type="ECO:0000313" key="2">
    <source>
        <dbReference type="Proteomes" id="UP000268093"/>
    </source>
</evidence>
<gene>
    <name evidence="1" type="ORF">BC936DRAFT_148363</name>
</gene>
<dbReference type="Proteomes" id="UP000268093">
    <property type="component" value="Unassembled WGS sequence"/>
</dbReference>
<keyword evidence="2" id="KW-1185">Reference proteome</keyword>
<comment type="caution">
    <text evidence="1">The sequence shown here is derived from an EMBL/GenBank/DDBJ whole genome shotgun (WGS) entry which is preliminary data.</text>
</comment>
<dbReference type="EMBL" id="RBNI01007521">
    <property type="protein sequence ID" value="RUP45291.1"/>
    <property type="molecule type" value="Genomic_DNA"/>
</dbReference>
<proteinExistence type="predicted"/>
<organism evidence="1 2">
    <name type="scientific">Jimgerdemannia flammicorona</name>
    <dbReference type="NCBI Taxonomy" id="994334"/>
    <lineage>
        <taxon>Eukaryota</taxon>
        <taxon>Fungi</taxon>
        <taxon>Fungi incertae sedis</taxon>
        <taxon>Mucoromycota</taxon>
        <taxon>Mucoromycotina</taxon>
        <taxon>Endogonomycetes</taxon>
        <taxon>Endogonales</taxon>
        <taxon>Endogonaceae</taxon>
        <taxon>Jimgerdemannia</taxon>
    </lineage>
</organism>
<sequence>MVLSKPPLMTTVVEMVRISFKERIWHTCCRVEGDIDQTKPTHNAHHHQIQQTHVPLSFIFTQSTFPRCPNQVLTFFPLSKSHIPTLPSKLPVTSQRDLGPAWRHVTSLPSAFSRCETTRPVHGSCRRMARVSGRTGVGVALGRL</sequence>
<dbReference type="AlphaFoldDB" id="A0A433D397"/>
<evidence type="ECO:0000313" key="1">
    <source>
        <dbReference type="EMBL" id="RUP45291.1"/>
    </source>
</evidence>